<sequence length="294" mass="33771">MASSDGITPPEICSTQDDEIDLCLSTCKAVEGAALDVLDWIVEKDETYYNLILHHAIHHHQTKVLRWLPREQLKKISKRDLFVKACSAPDMDMFNFLLEVDYVTGQTITVSLRLAESRHVQMLETLVKSKGWVLNEEMFDAALERGCTEMLSCLFELGCPHDETRALYQTVKDENISWLIKNLPLTEDGILDVCMKGPENVLVQLIRQGCLPDSFIDDPEITFAALEEGFTQAAIEYLQQGYVFYHDVCLRVENRTSLEWLIDKQVNLSPDLYYRLSREEDLPLLRKLLELTPE</sequence>
<dbReference type="EMBL" id="LT907979">
    <property type="protein sequence ID" value="SOB74514.1"/>
    <property type="molecule type" value="Genomic_DNA"/>
</dbReference>
<gene>
    <name evidence="1" type="ORF">BQ9231_00631</name>
</gene>
<accession>A0A285PY03</accession>
<organism evidence="1">
    <name type="scientific">Cedratvirus lausannensis</name>
    <dbReference type="NCBI Taxonomy" id="2023205"/>
    <lineage>
        <taxon>Viruses</taxon>
        <taxon>Pithoviruses</taxon>
        <taxon>Orthocedratvirinae</taxon>
        <taxon>Alphacedratvirus</taxon>
        <taxon>Alphacedratvirus francolausannense</taxon>
    </lineage>
</organism>
<protein>
    <recommendedName>
        <fullName evidence="3">Ankyrin repeat</fullName>
    </recommendedName>
</protein>
<evidence type="ECO:0000313" key="1">
    <source>
        <dbReference type="EMBL" id="SOB74514.1"/>
    </source>
</evidence>
<reference evidence="1" key="1">
    <citation type="submission" date="2017-08" db="EMBL/GenBank/DDBJ databases">
        <authorList>
            <person name="de Groot N.N."/>
        </authorList>
    </citation>
    <scope>NUCLEOTIDE SEQUENCE</scope>
</reference>
<dbReference type="Proteomes" id="UP000274850">
    <property type="component" value="Segment"/>
</dbReference>
<proteinExistence type="predicted"/>
<dbReference type="Gene3D" id="1.25.40.20">
    <property type="entry name" value="Ankyrin repeat-containing domain"/>
    <property type="match status" value="1"/>
</dbReference>
<evidence type="ECO:0008006" key="3">
    <source>
        <dbReference type="Google" id="ProtNLM"/>
    </source>
</evidence>
<evidence type="ECO:0000313" key="2">
    <source>
        <dbReference type="Proteomes" id="UP000274850"/>
    </source>
</evidence>
<dbReference type="InterPro" id="IPR036770">
    <property type="entry name" value="Ankyrin_rpt-contain_sf"/>
</dbReference>
<name>A0A285PY03_9VIRU</name>
<dbReference type="SUPFAM" id="SSF140860">
    <property type="entry name" value="Pseudo ankyrin repeat-like"/>
    <property type="match status" value="1"/>
</dbReference>
<keyword evidence="2" id="KW-1185">Reference proteome</keyword>